<dbReference type="RefSeq" id="WP_213040401.1">
    <property type="nucleotide sequence ID" value="NZ_CAJNBJ010000001.1"/>
</dbReference>
<gene>
    <name evidence="3" type="ORF">NSPZN2_10531</name>
</gene>
<dbReference type="PANTHER" id="PTHR28657">
    <property type="entry name" value="INDOLEAMINE 2,3-DIOXYGENASE"/>
    <property type="match status" value="1"/>
</dbReference>
<organism evidence="3 4">
    <name type="scientific">Nitrospira defluvii</name>
    <dbReference type="NCBI Taxonomy" id="330214"/>
    <lineage>
        <taxon>Bacteria</taxon>
        <taxon>Pseudomonadati</taxon>
        <taxon>Nitrospirota</taxon>
        <taxon>Nitrospiria</taxon>
        <taxon>Nitrospirales</taxon>
        <taxon>Nitrospiraceae</taxon>
        <taxon>Nitrospira</taxon>
    </lineage>
</organism>
<keyword evidence="1" id="KW-0479">Metal-binding</keyword>
<dbReference type="PANTHER" id="PTHR28657:SF5">
    <property type="entry name" value="INDOLEAMINE 2,3-DIOXYGENASE"/>
    <property type="match status" value="1"/>
</dbReference>
<protein>
    <submittedName>
        <fullName evidence="3">Indoleamine 2,3-dioxygenase</fullName>
        <ecNumber evidence="3">1.13.11.52</ecNumber>
    </submittedName>
</protein>
<dbReference type="EC" id="1.13.11.52" evidence="3"/>
<name>A0ABM8QHE5_9BACT</name>
<sequence>MTMSDIPSLSLSAFDLSPDRGFLPATDPLEQLAEEPILNQIGADLPKLLGARQVRGVIQDRQDIMGAVADEWGLDVFRSVMRVLSFVGHAYVWEDPDHPATRLPASLARPWCQVAQQLGRPPVLSYASYALHNWRRLDPHKPIELGNIVLLQNFLGGLDEEWFVLIHIDIEAKAGPGLQGLVQAHHAAREDRADAVLAGLGALAGAQEAMRETLLRMPERCDPYIYYSRVRPYIHGWKNSPALPNGIIYEGVPEYADQPQQFRGETGSQSSIVPALDAGLGVPHAEDPLTQYLVEMRDYMPPRHRAFLAALEAHRDRQGRPLLCGYVRDRKSTHPELWRAYCANVDLLAQFRQIHVDYAERYIFRQHQSHAGNPTAVGTGGTPFMPYLNKHLEDTKRVIQN</sequence>
<dbReference type="Proteomes" id="UP000675880">
    <property type="component" value="Unassembled WGS sequence"/>
</dbReference>
<reference evidence="3 4" key="1">
    <citation type="submission" date="2021-02" db="EMBL/GenBank/DDBJ databases">
        <authorList>
            <person name="Han P."/>
        </authorList>
    </citation>
    <scope>NUCLEOTIDE SEQUENCE [LARGE SCALE GENOMIC DNA]</scope>
    <source>
        <strain evidence="3">Candidatus Nitrospira sp. ZN2</strain>
    </source>
</reference>
<proteinExistence type="predicted"/>
<accession>A0ABM8QHE5</accession>
<dbReference type="SUPFAM" id="SSF140959">
    <property type="entry name" value="Indolic compounds 2,3-dioxygenase-like"/>
    <property type="match status" value="1"/>
</dbReference>
<dbReference type="EMBL" id="CAJNBJ010000001">
    <property type="protein sequence ID" value="CAE6697430.1"/>
    <property type="molecule type" value="Genomic_DNA"/>
</dbReference>
<keyword evidence="4" id="KW-1185">Reference proteome</keyword>
<keyword evidence="3" id="KW-0560">Oxidoreductase</keyword>
<dbReference type="InterPro" id="IPR000898">
    <property type="entry name" value="Indolamine_dOase"/>
</dbReference>
<dbReference type="InterPro" id="IPR037217">
    <property type="entry name" value="Trp/Indoleamine_2_3_dOase-like"/>
</dbReference>
<dbReference type="GO" id="GO:0033754">
    <property type="term" value="F:indoleamine 2,3-dioxygenase activity"/>
    <property type="evidence" value="ECO:0007669"/>
    <property type="project" value="UniProtKB-EC"/>
</dbReference>
<dbReference type="Pfam" id="PF01231">
    <property type="entry name" value="IDO"/>
    <property type="match status" value="1"/>
</dbReference>
<evidence type="ECO:0000313" key="3">
    <source>
        <dbReference type="EMBL" id="CAE6697430.1"/>
    </source>
</evidence>
<keyword evidence="2" id="KW-0408">Iron</keyword>
<dbReference type="Gene3D" id="1.20.58.480">
    <property type="match status" value="1"/>
</dbReference>
<evidence type="ECO:0000313" key="4">
    <source>
        <dbReference type="Proteomes" id="UP000675880"/>
    </source>
</evidence>
<comment type="caution">
    <text evidence="3">The sequence shown here is derived from an EMBL/GenBank/DDBJ whole genome shotgun (WGS) entry which is preliminary data.</text>
</comment>
<evidence type="ECO:0000256" key="1">
    <source>
        <dbReference type="ARBA" id="ARBA00022723"/>
    </source>
</evidence>
<evidence type="ECO:0000256" key="2">
    <source>
        <dbReference type="ARBA" id="ARBA00023004"/>
    </source>
</evidence>